<proteinExistence type="predicted"/>
<dbReference type="Proteomes" id="UP000061018">
    <property type="component" value="Chromosome"/>
</dbReference>
<gene>
    <name evidence="2" type="ORF">SAM23877_6936</name>
</gene>
<protein>
    <submittedName>
        <fullName evidence="2">Uncharacterized protein</fullName>
    </submittedName>
</protein>
<evidence type="ECO:0000313" key="3">
    <source>
        <dbReference type="Proteomes" id="UP000061018"/>
    </source>
</evidence>
<sequence>MFPPGETGLPDEVGQSSARHRPPRPACPRRSGVPGRDGSPVPACRAVPHLLFAGSAALTVPAAEAAVPSPQVRHPGAGEDVRTAEPAAASR</sequence>
<organism evidence="2 3">
    <name type="scientific">Streptomyces ambofaciens (strain ATCC 23877 / 3486 / DSM 40053 / JCM 4204 / NBRC 12836 / NRRL B-2516)</name>
    <dbReference type="NCBI Taxonomy" id="278992"/>
    <lineage>
        <taxon>Bacteria</taxon>
        <taxon>Bacillati</taxon>
        <taxon>Actinomycetota</taxon>
        <taxon>Actinomycetes</taxon>
        <taxon>Kitasatosporales</taxon>
        <taxon>Streptomycetaceae</taxon>
        <taxon>Streptomyces</taxon>
    </lineage>
</organism>
<feature type="region of interest" description="Disordered" evidence="1">
    <location>
        <begin position="66"/>
        <end position="91"/>
    </location>
</feature>
<feature type="region of interest" description="Disordered" evidence="1">
    <location>
        <begin position="1"/>
        <end position="42"/>
    </location>
</feature>
<name>A0A0K2B4B9_STRA7</name>
<dbReference type="KEGG" id="samb:SAM23877_6936"/>
<reference evidence="3" key="1">
    <citation type="journal article" date="2015" name="J. Biotechnol.">
        <title>Complete genome sequence of Streptomyces ambofaciens ATCC 23877, the spiramycin producer.</title>
        <authorList>
            <person name="Thibessard A."/>
            <person name="Haas D."/>
            <person name="Gerbaud C."/>
            <person name="Aigle B."/>
            <person name="Lautru S."/>
            <person name="Pernodet J.L."/>
            <person name="Leblond P."/>
        </authorList>
    </citation>
    <scope>NUCLEOTIDE SEQUENCE [LARGE SCALE GENOMIC DNA]</scope>
    <source>
        <strain evidence="3">ATCC 23877 / 3486 / DSM 40053 / JCM 4204 / NBRC 12836 / NRRL B-2516</strain>
    </source>
</reference>
<dbReference type="AlphaFoldDB" id="A0A0K2B4B9"/>
<evidence type="ECO:0000313" key="2">
    <source>
        <dbReference type="EMBL" id="AKZ59981.1"/>
    </source>
</evidence>
<dbReference type="EMBL" id="CP012382">
    <property type="protein sequence ID" value="AKZ59981.1"/>
    <property type="molecule type" value="Genomic_DNA"/>
</dbReference>
<evidence type="ECO:0000256" key="1">
    <source>
        <dbReference type="SAM" id="MobiDB-lite"/>
    </source>
</evidence>
<accession>A0A0K2B4B9</accession>